<dbReference type="PROSITE" id="PS00221">
    <property type="entry name" value="MIP"/>
    <property type="match status" value="1"/>
</dbReference>
<evidence type="ECO:0000256" key="2">
    <source>
        <dbReference type="ARBA" id="ARBA00022448"/>
    </source>
</evidence>
<feature type="transmembrane region" description="Helical" evidence="7">
    <location>
        <begin position="170"/>
        <end position="190"/>
    </location>
</feature>
<feature type="transmembrane region" description="Helical" evidence="7">
    <location>
        <begin position="41"/>
        <end position="60"/>
    </location>
</feature>
<accession>A0A7C9PMC6</accession>
<dbReference type="SUPFAM" id="SSF81338">
    <property type="entry name" value="Aquaporin-like"/>
    <property type="match status" value="1"/>
</dbReference>
<comment type="similarity">
    <text evidence="6">Belongs to the MIP/aquaporin (TC 1.A.8) family.</text>
</comment>
<keyword evidence="5 7" id="KW-0472">Membrane</keyword>
<sequence>MAESPVTPALLPRLIAEVFGTFLLVFAVIGTALYSSSNTGYLGVALAVGLAVIAGAYSVGSISGGHFNPAVTLGVAVAGRMLWKDVLPYIVAQIVGGAVSSTLLFAIAAGGPAGFLAKAQAGGFASNGFGAHSPGGFGLVSVILVEVVLTALFLWVILGVTAPGSTTPGFAPLAIGLTLTAIHLVAIPVSNASVNPARSIATAIYGGPDALAQLWVFLVAPLVGALIAGASYKALFARKA</sequence>
<evidence type="ECO:0000256" key="3">
    <source>
        <dbReference type="ARBA" id="ARBA00022692"/>
    </source>
</evidence>
<keyword evidence="2 6" id="KW-0813">Transport</keyword>
<dbReference type="EMBL" id="JAAGWZ010000001">
    <property type="protein sequence ID" value="NEM90832.1"/>
    <property type="molecule type" value="Genomic_DNA"/>
</dbReference>
<proteinExistence type="inferred from homology"/>
<comment type="caution">
    <text evidence="8">The sequence shown here is derived from an EMBL/GenBank/DDBJ whole genome shotgun (WGS) entry which is preliminary data.</text>
</comment>
<dbReference type="AlphaFoldDB" id="A0A7C9PMC6"/>
<dbReference type="Proteomes" id="UP000479756">
    <property type="component" value="Unassembled WGS sequence"/>
</dbReference>
<dbReference type="GO" id="GO:0016020">
    <property type="term" value="C:membrane"/>
    <property type="evidence" value="ECO:0007669"/>
    <property type="project" value="UniProtKB-SubCell"/>
</dbReference>
<dbReference type="RefSeq" id="WP_163472437.1">
    <property type="nucleotide sequence ID" value="NZ_JAAGWZ010000001.1"/>
</dbReference>
<feature type="transmembrane region" description="Helical" evidence="7">
    <location>
        <begin position="137"/>
        <end position="158"/>
    </location>
</feature>
<organism evidence="8 9">
    <name type="scientific">Galbitalea soli</name>
    <dbReference type="NCBI Taxonomy" id="1268042"/>
    <lineage>
        <taxon>Bacteria</taxon>
        <taxon>Bacillati</taxon>
        <taxon>Actinomycetota</taxon>
        <taxon>Actinomycetes</taxon>
        <taxon>Micrococcales</taxon>
        <taxon>Microbacteriaceae</taxon>
        <taxon>Galbitalea</taxon>
    </lineage>
</organism>
<dbReference type="Gene3D" id="1.20.1080.10">
    <property type="entry name" value="Glycerol uptake facilitator protein"/>
    <property type="match status" value="1"/>
</dbReference>
<feature type="transmembrane region" description="Helical" evidence="7">
    <location>
        <begin position="210"/>
        <end position="232"/>
    </location>
</feature>
<protein>
    <submittedName>
        <fullName evidence="8">Aquaporin Z</fullName>
    </submittedName>
</protein>
<evidence type="ECO:0000256" key="6">
    <source>
        <dbReference type="RuleBase" id="RU000477"/>
    </source>
</evidence>
<dbReference type="InterPro" id="IPR022357">
    <property type="entry name" value="MIP_CS"/>
</dbReference>
<dbReference type="Pfam" id="PF00230">
    <property type="entry name" value="MIP"/>
    <property type="match status" value="1"/>
</dbReference>
<gene>
    <name evidence="8" type="primary">aqpZ</name>
    <name evidence="8" type="ORF">G3T37_05635</name>
</gene>
<keyword evidence="9" id="KW-1185">Reference proteome</keyword>
<keyword evidence="4 7" id="KW-1133">Transmembrane helix</keyword>
<evidence type="ECO:0000256" key="1">
    <source>
        <dbReference type="ARBA" id="ARBA00004141"/>
    </source>
</evidence>
<dbReference type="PANTHER" id="PTHR45724">
    <property type="entry name" value="AQUAPORIN NIP2-1"/>
    <property type="match status" value="1"/>
</dbReference>
<name>A0A7C9PMC6_9MICO</name>
<reference evidence="8 9" key="1">
    <citation type="journal article" date="2014" name="Int. J. Syst. Evol. Microbiol.">
        <title>Description of Galbitalea soli gen. nov., sp. nov., and Frondihabitans sucicola sp. nov.</title>
        <authorList>
            <person name="Kim S.J."/>
            <person name="Lim J.M."/>
            <person name="Ahn J.H."/>
            <person name="Weon H.Y."/>
            <person name="Hamada M."/>
            <person name="Suzuki K."/>
            <person name="Ahn T.Y."/>
            <person name="Kwon S.W."/>
        </authorList>
    </citation>
    <scope>NUCLEOTIDE SEQUENCE [LARGE SCALE GENOMIC DNA]</scope>
    <source>
        <strain evidence="8 9">NBRC 108727</strain>
    </source>
</reference>
<dbReference type="PANTHER" id="PTHR45724:SF13">
    <property type="entry name" value="AQUAPORIN NIP1-1-RELATED"/>
    <property type="match status" value="1"/>
</dbReference>
<evidence type="ECO:0000313" key="8">
    <source>
        <dbReference type="EMBL" id="NEM90832.1"/>
    </source>
</evidence>
<dbReference type="PRINTS" id="PR00783">
    <property type="entry name" value="MINTRINSICP"/>
</dbReference>
<dbReference type="InterPro" id="IPR034294">
    <property type="entry name" value="Aquaporin_transptr"/>
</dbReference>
<keyword evidence="3 6" id="KW-0812">Transmembrane</keyword>
<dbReference type="InterPro" id="IPR023271">
    <property type="entry name" value="Aquaporin-like"/>
</dbReference>
<dbReference type="NCBIfam" id="NF003838">
    <property type="entry name" value="PRK05420.1"/>
    <property type="match status" value="1"/>
</dbReference>
<dbReference type="GO" id="GO:0015267">
    <property type="term" value="F:channel activity"/>
    <property type="evidence" value="ECO:0007669"/>
    <property type="project" value="InterPro"/>
</dbReference>
<evidence type="ECO:0000313" key="9">
    <source>
        <dbReference type="Proteomes" id="UP000479756"/>
    </source>
</evidence>
<evidence type="ECO:0000256" key="4">
    <source>
        <dbReference type="ARBA" id="ARBA00022989"/>
    </source>
</evidence>
<dbReference type="InterPro" id="IPR000425">
    <property type="entry name" value="MIP"/>
</dbReference>
<evidence type="ECO:0000256" key="7">
    <source>
        <dbReference type="SAM" id="Phobius"/>
    </source>
</evidence>
<feature type="transmembrane region" description="Helical" evidence="7">
    <location>
        <begin position="90"/>
        <end position="117"/>
    </location>
</feature>
<evidence type="ECO:0000256" key="5">
    <source>
        <dbReference type="ARBA" id="ARBA00023136"/>
    </source>
</evidence>
<feature type="transmembrane region" description="Helical" evidence="7">
    <location>
        <begin position="14"/>
        <end position="34"/>
    </location>
</feature>
<comment type="subcellular location">
    <subcellularLocation>
        <location evidence="1">Membrane</location>
        <topology evidence="1">Multi-pass membrane protein</topology>
    </subcellularLocation>
</comment>